<comment type="similarity">
    <text evidence="8">Belongs to the SecE/SEC61-gamma family.</text>
</comment>
<keyword evidence="6 8" id="KW-0472">Membrane</keyword>
<protein>
    <recommendedName>
        <fullName evidence="8">Protein translocase subunit SecE</fullName>
    </recommendedName>
    <alternativeName>
        <fullName evidence="8">Protein transport protein Sec61 gamma subunit homolog</fullName>
    </alternativeName>
</protein>
<dbReference type="InterPro" id="IPR001901">
    <property type="entry name" value="Translocase_SecE/Sec61-g"/>
</dbReference>
<keyword evidence="4 8" id="KW-1133">Transmembrane helix</keyword>
<comment type="subcellular location">
    <subcellularLocation>
        <location evidence="8">Cell membrane</location>
        <topology evidence="8">Single-pass membrane protein</topology>
    </subcellularLocation>
    <subcellularLocation>
        <location evidence="7">Endomembrane system</location>
        <topology evidence="7">Single-pass membrane protein</topology>
    </subcellularLocation>
</comment>
<dbReference type="HOGENOM" id="CLU_191921_0_0_2"/>
<keyword evidence="2 8" id="KW-0812">Transmembrane</keyword>
<keyword evidence="10" id="KW-1185">Reference proteome</keyword>
<dbReference type="InterPro" id="IPR023391">
    <property type="entry name" value="Prot_translocase_SecE_dom_sf"/>
</dbReference>
<dbReference type="GO" id="GO:0005886">
    <property type="term" value="C:plasma membrane"/>
    <property type="evidence" value="ECO:0007669"/>
    <property type="project" value="UniProtKB-SubCell"/>
</dbReference>
<evidence type="ECO:0000256" key="4">
    <source>
        <dbReference type="ARBA" id="ARBA00022989"/>
    </source>
</evidence>
<dbReference type="KEGG" id="mae:Maeo_1011"/>
<evidence type="ECO:0000313" key="10">
    <source>
        <dbReference type="Proteomes" id="UP000001106"/>
    </source>
</evidence>
<dbReference type="Pfam" id="PF00584">
    <property type="entry name" value="SecE"/>
    <property type="match status" value="1"/>
</dbReference>
<dbReference type="STRING" id="419665.Maeo_1011"/>
<comment type="subunit">
    <text evidence="8">Component of the Sec protein translocase complex. Heterotrimer consisting of SecY (alpha), SecG (beta) and SecE (gamma) subunits. The heterotrimers can form oligomers, although 1 heterotrimer is thought to be able to translocate proteins. Interacts with the ribosome. May interact with SecDF, and other proteins may be involved.</text>
</comment>
<dbReference type="AlphaFoldDB" id="A6UVR7"/>
<feature type="transmembrane region" description="Helical" evidence="8">
    <location>
        <begin position="57"/>
        <end position="79"/>
    </location>
</feature>
<sequence length="85" mass="9579">MAKNKDGNNSKNIKNNKSKSVMLSKLEEFKAFINQCKRVMMITRRPSRDEFLMVSKVTGLGICLLGALGFAIHAPMMYLKAMLKP</sequence>
<proteinExistence type="inferred from homology"/>
<evidence type="ECO:0000256" key="6">
    <source>
        <dbReference type="ARBA" id="ARBA00023136"/>
    </source>
</evidence>
<keyword evidence="5 8" id="KW-0811">Translocation</keyword>
<dbReference type="NCBIfam" id="TIGR00327">
    <property type="entry name" value="secE_euk_arch"/>
    <property type="match status" value="1"/>
</dbReference>
<dbReference type="RefSeq" id="WP_011973721.1">
    <property type="nucleotide sequence ID" value="NC_009635.1"/>
</dbReference>
<evidence type="ECO:0000256" key="2">
    <source>
        <dbReference type="ARBA" id="ARBA00022692"/>
    </source>
</evidence>
<accession>A6UVR7</accession>
<evidence type="ECO:0000256" key="1">
    <source>
        <dbReference type="ARBA" id="ARBA00022448"/>
    </source>
</evidence>
<dbReference type="NCBIfam" id="NF006907">
    <property type="entry name" value="PRK09400.1-2"/>
    <property type="match status" value="1"/>
</dbReference>
<dbReference type="eggNOG" id="arCOG02204">
    <property type="taxonomic scope" value="Archaea"/>
</dbReference>
<keyword evidence="8" id="KW-1003">Cell membrane</keyword>
<keyword evidence="3 8" id="KW-0653">Protein transport</keyword>
<gene>
    <name evidence="8" type="primary">secE</name>
    <name evidence="9" type="ordered locus">Maeo_1011</name>
</gene>
<name>A6UVR7_META3</name>
<dbReference type="InterPro" id="IPR008158">
    <property type="entry name" value="Translocase_Sec61-g"/>
</dbReference>
<dbReference type="EMBL" id="CP000743">
    <property type="protein sequence ID" value="ABR56589.1"/>
    <property type="molecule type" value="Genomic_DNA"/>
</dbReference>
<dbReference type="SUPFAM" id="SSF103456">
    <property type="entry name" value="Preprotein translocase SecE subunit"/>
    <property type="match status" value="1"/>
</dbReference>
<dbReference type="GeneID" id="5327073"/>
<dbReference type="GO" id="GO:0006605">
    <property type="term" value="P:protein targeting"/>
    <property type="evidence" value="ECO:0007669"/>
    <property type="project" value="UniProtKB-UniRule"/>
</dbReference>
<evidence type="ECO:0000313" key="9">
    <source>
        <dbReference type="EMBL" id="ABR56589.1"/>
    </source>
</evidence>
<keyword evidence="1 8" id="KW-0813">Transport</keyword>
<dbReference type="HAMAP" id="MF_00422">
    <property type="entry name" value="SecE"/>
    <property type="match status" value="1"/>
</dbReference>
<dbReference type="Proteomes" id="UP000001106">
    <property type="component" value="Chromosome"/>
</dbReference>
<evidence type="ECO:0000256" key="7">
    <source>
        <dbReference type="ARBA" id="ARBA00037847"/>
    </source>
</evidence>
<evidence type="ECO:0000256" key="8">
    <source>
        <dbReference type="HAMAP-Rule" id="MF_00422"/>
    </source>
</evidence>
<organism evidence="9 10">
    <name type="scientific">Methanococcus aeolicus (strain ATCC BAA-1280 / DSM 17508 / OCM 812 / Nankai-3)</name>
    <dbReference type="NCBI Taxonomy" id="419665"/>
    <lineage>
        <taxon>Archaea</taxon>
        <taxon>Methanobacteriati</taxon>
        <taxon>Methanobacteriota</taxon>
        <taxon>Methanomada group</taxon>
        <taxon>Methanococci</taxon>
        <taxon>Methanococcales</taxon>
        <taxon>Methanococcaceae</taxon>
        <taxon>Methanococcus</taxon>
    </lineage>
</organism>
<dbReference type="GO" id="GO:0008320">
    <property type="term" value="F:protein transmembrane transporter activity"/>
    <property type="evidence" value="ECO:0007669"/>
    <property type="project" value="UniProtKB-UniRule"/>
</dbReference>
<dbReference type="GO" id="GO:0012505">
    <property type="term" value="C:endomembrane system"/>
    <property type="evidence" value="ECO:0007669"/>
    <property type="project" value="UniProtKB-SubCell"/>
</dbReference>
<evidence type="ECO:0000256" key="5">
    <source>
        <dbReference type="ARBA" id="ARBA00023010"/>
    </source>
</evidence>
<dbReference type="Gene3D" id="1.20.5.820">
    <property type="entry name" value="Preprotein translocase SecE subunit"/>
    <property type="match status" value="1"/>
</dbReference>
<dbReference type="GO" id="GO:0065002">
    <property type="term" value="P:intracellular protein transmembrane transport"/>
    <property type="evidence" value="ECO:0007669"/>
    <property type="project" value="UniProtKB-UniRule"/>
</dbReference>
<comment type="function">
    <text evidence="8">Essential subunit of the Sec protein translocation channel SecYEG. Clamps together the 2 halves of SecY. May contact the channel plug during translocation.</text>
</comment>
<reference evidence="9" key="1">
    <citation type="submission" date="2007-06" db="EMBL/GenBank/DDBJ databases">
        <title>Complete sequence of Methanococcus aeolicus Nankai-3.</title>
        <authorList>
            <consortium name="US DOE Joint Genome Institute"/>
            <person name="Copeland A."/>
            <person name="Lucas S."/>
            <person name="Lapidus A."/>
            <person name="Barry K."/>
            <person name="Glavina del Rio T."/>
            <person name="Dalin E."/>
            <person name="Tice H."/>
            <person name="Pitluck S."/>
            <person name="Chain P."/>
            <person name="Malfatti S."/>
            <person name="Shin M."/>
            <person name="Vergez L."/>
            <person name="Schmutz J."/>
            <person name="Larimer F."/>
            <person name="Land M."/>
            <person name="Hauser L."/>
            <person name="Kyrpides N."/>
            <person name="Lykidis A."/>
            <person name="Sieprawska-Lupa M."/>
            <person name="Whitman W.B."/>
            <person name="Richardson P."/>
        </authorList>
    </citation>
    <scope>NUCLEOTIDE SEQUENCE [LARGE SCALE GENOMIC DNA]</scope>
    <source>
        <strain evidence="9">Nankai-3</strain>
    </source>
</reference>
<dbReference type="OrthoDB" id="52835at2157"/>
<dbReference type="GO" id="GO:0009306">
    <property type="term" value="P:protein secretion"/>
    <property type="evidence" value="ECO:0007669"/>
    <property type="project" value="UniProtKB-UniRule"/>
</dbReference>
<evidence type="ECO:0000256" key="3">
    <source>
        <dbReference type="ARBA" id="ARBA00022927"/>
    </source>
</evidence>